<feature type="compositionally biased region" description="Polar residues" evidence="1">
    <location>
        <begin position="89"/>
        <end position="102"/>
    </location>
</feature>
<dbReference type="GO" id="GO:0005737">
    <property type="term" value="C:cytoplasm"/>
    <property type="evidence" value="ECO:0007669"/>
    <property type="project" value="TreeGrafter"/>
</dbReference>
<feature type="region of interest" description="Disordered" evidence="1">
    <location>
        <begin position="185"/>
        <end position="224"/>
    </location>
</feature>
<reference evidence="3 4" key="1">
    <citation type="journal article" date="2013" name="Genome Biol.">
        <title>Genome of Acanthamoeba castellanii highlights extensive lateral gene transfer and early evolution of tyrosine kinase signaling.</title>
        <authorList>
            <person name="Clarke M."/>
            <person name="Lohan A.J."/>
            <person name="Liu B."/>
            <person name="Lagkouvardos I."/>
            <person name="Roy S."/>
            <person name="Zafar N."/>
            <person name="Bertelli C."/>
            <person name="Schilde C."/>
            <person name="Kianianmomeni A."/>
            <person name="Burglin T.R."/>
            <person name="Frech C."/>
            <person name="Turcotte B."/>
            <person name="Kopec K.O."/>
            <person name="Synnott J.M."/>
            <person name="Choo C."/>
            <person name="Paponov I."/>
            <person name="Finkler A."/>
            <person name="Soon Heng Tan C."/>
            <person name="Hutchins A.P."/>
            <person name="Weinmeier T."/>
            <person name="Rattei T."/>
            <person name="Chu J.S."/>
            <person name="Gimenez G."/>
            <person name="Irimia M."/>
            <person name="Rigden D.J."/>
            <person name="Fitzpatrick D.A."/>
            <person name="Lorenzo-Morales J."/>
            <person name="Bateman A."/>
            <person name="Chiu C.H."/>
            <person name="Tang P."/>
            <person name="Hegemann P."/>
            <person name="Fromm H."/>
            <person name="Raoult D."/>
            <person name="Greub G."/>
            <person name="Miranda-Saavedra D."/>
            <person name="Chen N."/>
            <person name="Nash P."/>
            <person name="Ginger M.L."/>
            <person name="Horn M."/>
            <person name="Schaap P."/>
            <person name="Caler L."/>
            <person name="Loftus B."/>
        </authorList>
    </citation>
    <scope>NUCLEOTIDE SEQUENCE [LARGE SCALE GENOMIC DNA]</scope>
    <source>
        <strain evidence="3 4">Neff</strain>
    </source>
</reference>
<dbReference type="GeneID" id="14922069"/>
<dbReference type="GO" id="GO:0005546">
    <property type="term" value="F:phosphatidylinositol-4,5-bisphosphate binding"/>
    <property type="evidence" value="ECO:0007669"/>
    <property type="project" value="TreeGrafter"/>
</dbReference>
<proteinExistence type="predicted"/>
<evidence type="ECO:0000256" key="1">
    <source>
        <dbReference type="SAM" id="MobiDB-lite"/>
    </source>
</evidence>
<feature type="compositionally biased region" description="Low complexity" evidence="1">
    <location>
        <begin position="74"/>
        <end position="88"/>
    </location>
</feature>
<feature type="compositionally biased region" description="Pro residues" evidence="1">
    <location>
        <begin position="191"/>
        <end position="205"/>
    </location>
</feature>
<dbReference type="AlphaFoldDB" id="L8H6Q5"/>
<feature type="domain" description="SIN1-type PH" evidence="2">
    <location>
        <begin position="506"/>
        <end position="602"/>
    </location>
</feature>
<sequence length="606" mass="66202">MLSVGELPTVMRVLKDWRKVHYKDDPMKEQLYREEFMKNKNDLVHPNMFDYLRDERAWRNDDAEHQKHIKRGPSSSSSSSTSSSAAAANNNLNRPTNNIVTSKNDGVYSVVGEVMVAESPDFVGQDTGAPGDKAAPVGDKRQPPGQSGLRLGAGGGGAGDEGRGHAPAAAQKKEGLQFAKEEVVMAAGRPSPSPSPSPSLTPSPPAAGASGQLPKSAGPQPSAAAAGKSFLSAAISQWETALAVGIYVCCTTTTGAKVPPLRVRVPEGATVERVLKEVRRKASEVGMPFNMDPQAYSLRIAEDDGTPDYDTPQLNADVEVKRFPQLRFCMVDSPLFVKSVASTSTSAVTSISSPRLLRVAMGADQFQTFEKGKDLKLKDILWRVCTKSSMDYTQHALHLINSDEPLPLDMPAADVPGDMLTLVKKERASKYRGSRSSSSLVRSSAKARPGPLSSGKKIPTLFRSQVNMLDSKEPSDDDEEEDESRDTPFGKPSFTFWNKEKAFRLKRYEVTKMTKFNIKQERVLGIDRDRITNASKRKSGEPSGSQPTWKLIKNVVEAKVSETKSSQFTLTFEEEGKENVTHTFEALNPQEACEIVEKIKCCKNSM</sequence>
<accession>L8H6Q5</accession>
<dbReference type="STRING" id="1257118.L8H6Q5"/>
<dbReference type="PANTHER" id="PTHR13335">
    <property type="entry name" value="TARGET OF RAPAMYCIN COMPLEX 2 SUBUNIT MAPKAP1"/>
    <property type="match status" value="1"/>
</dbReference>
<feature type="region of interest" description="Disordered" evidence="1">
    <location>
        <begin position="121"/>
        <end position="170"/>
    </location>
</feature>
<dbReference type="VEuPathDB" id="AmoebaDB:ACA1_285480"/>
<dbReference type="InterPro" id="IPR031313">
    <property type="entry name" value="Sin1_PH_dom"/>
</dbReference>
<dbReference type="GO" id="GO:0005886">
    <property type="term" value="C:plasma membrane"/>
    <property type="evidence" value="ECO:0007669"/>
    <property type="project" value="TreeGrafter"/>
</dbReference>
<feature type="compositionally biased region" description="Low complexity" evidence="1">
    <location>
        <begin position="206"/>
        <end position="224"/>
    </location>
</feature>
<feature type="region of interest" description="Disordered" evidence="1">
    <location>
        <begin position="62"/>
        <end position="102"/>
    </location>
</feature>
<name>L8H6Q5_ACACF</name>
<evidence type="ECO:0000313" key="4">
    <source>
        <dbReference type="Proteomes" id="UP000011083"/>
    </source>
</evidence>
<protein>
    <recommendedName>
        <fullName evidence="2">SIN1-type PH domain-containing protein</fullName>
    </recommendedName>
</protein>
<organism evidence="3 4">
    <name type="scientific">Acanthamoeba castellanii (strain ATCC 30010 / Neff)</name>
    <dbReference type="NCBI Taxonomy" id="1257118"/>
    <lineage>
        <taxon>Eukaryota</taxon>
        <taxon>Amoebozoa</taxon>
        <taxon>Discosea</taxon>
        <taxon>Longamoebia</taxon>
        <taxon>Centramoebida</taxon>
        <taxon>Acanthamoebidae</taxon>
        <taxon>Acanthamoeba</taxon>
    </lineage>
</organism>
<feature type="compositionally biased region" description="Low complexity" evidence="1">
    <location>
        <begin position="434"/>
        <end position="448"/>
    </location>
</feature>
<keyword evidence="4" id="KW-1185">Reference proteome</keyword>
<dbReference type="InterPro" id="IPR008828">
    <property type="entry name" value="Sin1/Avo1"/>
</dbReference>
<dbReference type="OrthoDB" id="241990at2759"/>
<dbReference type="KEGG" id="acan:ACA1_285480"/>
<dbReference type="Proteomes" id="UP000011083">
    <property type="component" value="Unassembled WGS sequence"/>
</dbReference>
<dbReference type="GO" id="GO:0031932">
    <property type="term" value="C:TORC2 complex"/>
    <property type="evidence" value="ECO:0007669"/>
    <property type="project" value="InterPro"/>
</dbReference>
<gene>
    <name evidence="3" type="ORF">ACA1_285480</name>
</gene>
<feature type="compositionally biased region" description="Acidic residues" evidence="1">
    <location>
        <begin position="475"/>
        <end position="484"/>
    </location>
</feature>
<feature type="region of interest" description="Disordered" evidence="1">
    <location>
        <begin position="430"/>
        <end position="492"/>
    </location>
</feature>
<evidence type="ECO:0000313" key="3">
    <source>
        <dbReference type="EMBL" id="ELR21189.1"/>
    </source>
</evidence>
<dbReference type="Pfam" id="PF16979">
    <property type="entry name" value="SIN1_PH"/>
    <property type="match status" value="1"/>
</dbReference>
<evidence type="ECO:0000259" key="2">
    <source>
        <dbReference type="Pfam" id="PF16979"/>
    </source>
</evidence>
<dbReference type="InterPro" id="IPR011993">
    <property type="entry name" value="PH-like_dom_sf"/>
</dbReference>
<dbReference type="RefSeq" id="XP_004344932.1">
    <property type="nucleotide sequence ID" value="XM_004344882.1"/>
</dbReference>
<dbReference type="EMBL" id="KB007908">
    <property type="protein sequence ID" value="ELR21189.1"/>
    <property type="molecule type" value="Genomic_DNA"/>
</dbReference>
<dbReference type="Gene3D" id="2.30.29.30">
    <property type="entry name" value="Pleckstrin-homology domain (PH domain)/Phosphotyrosine-binding domain (PTB)"/>
    <property type="match status" value="1"/>
</dbReference>
<dbReference type="GO" id="GO:0038203">
    <property type="term" value="P:TORC2 signaling"/>
    <property type="evidence" value="ECO:0007669"/>
    <property type="project" value="TreeGrafter"/>
</dbReference>
<dbReference type="PANTHER" id="PTHR13335:SF1">
    <property type="entry name" value="TARGET OF RAPAMYCIN COMPLEX 2 SUBUNIT MAPKAP1"/>
    <property type="match status" value="1"/>
</dbReference>